<keyword evidence="4" id="KW-1185">Reference proteome</keyword>
<organism evidence="3 4">
    <name type="scientific">Fonsecaea multimorphosa CBS 102226</name>
    <dbReference type="NCBI Taxonomy" id="1442371"/>
    <lineage>
        <taxon>Eukaryota</taxon>
        <taxon>Fungi</taxon>
        <taxon>Dikarya</taxon>
        <taxon>Ascomycota</taxon>
        <taxon>Pezizomycotina</taxon>
        <taxon>Eurotiomycetes</taxon>
        <taxon>Chaetothyriomycetidae</taxon>
        <taxon>Chaetothyriales</taxon>
        <taxon>Herpotrichiellaceae</taxon>
        <taxon>Fonsecaea</taxon>
    </lineage>
</organism>
<reference evidence="3 4" key="1">
    <citation type="submission" date="2015-01" db="EMBL/GenBank/DDBJ databases">
        <title>The Genome Sequence of Fonsecaea multimorphosa CBS 102226.</title>
        <authorList>
            <consortium name="The Broad Institute Genomics Platform"/>
            <person name="Cuomo C."/>
            <person name="de Hoog S."/>
            <person name="Gorbushina A."/>
            <person name="Stielow B."/>
            <person name="Teixiera M."/>
            <person name="Abouelleil A."/>
            <person name="Chapman S.B."/>
            <person name="Priest M."/>
            <person name="Young S.K."/>
            <person name="Wortman J."/>
            <person name="Nusbaum C."/>
            <person name="Birren B."/>
        </authorList>
    </citation>
    <scope>NUCLEOTIDE SEQUENCE [LARGE SCALE GENOMIC DNA]</scope>
    <source>
        <strain evidence="3 4">CBS 102226</strain>
    </source>
</reference>
<dbReference type="PANTHER" id="PTHR37019">
    <property type="entry name" value="CHROMOSOME 1, WHOLE GENOME SHOTGUN SEQUENCE"/>
    <property type="match status" value="1"/>
</dbReference>
<protein>
    <recommendedName>
        <fullName evidence="2">DUF7704 domain-containing protein</fullName>
    </recommendedName>
</protein>
<dbReference type="STRING" id="1442371.A0A0D2K2A4"/>
<dbReference type="EMBL" id="KN848075">
    <property type="protein sequence ID" value="KIX97179.1"/>
    <property type="molecule type" value="Genomic_DNA"/>
</dbReference>
<dbReference type="InterPro" id="IPR056121">
    <property type="entry name" value="DUF7704"/>
</dbReference>
<name>A0A0D2K2A4_9EURO</name>
<proteinExistence type="predicted"/>
<dbReference type="GeneID" id="27713039"/>
<feature type="domain" description="DUF7704" evidence="2">
    <location>
        <begin position="4"/>
        <end position="146"/>
    </location>
</feature>
<keyword evidence="1" id="KW-0812">Transmembrane</keyword>
<dbReference type="VEuPathDB" id="FungiDB:Z520_07293"/>
<accession>A0A0D2K2A4</accession>
<dbReference type="Pfam" id="PF24803">
    <property type="entry name" value="DUF7704"/>
    <property type="match status" value="1"/>
</dbReference>
<evidence type="ECO:0000256" key="1">
    <source>
        <dbReference type="SAM" id="Phobius"/>
    </source>
</evidence>
<keyword evidence="1" id="KW-0472">Membrane</keyword>
<keyword evidence="1" id="KW-1133">Transmembrane helix</keyword>
<sequence length="158" mass="17354">MAISALPLWPLVLFGILEPAALTYAYFITLSEPKQYYAEQAPNTAISDLLFTPQAHSLTLQLGNVFLLLAAMALICCFTSHPEIARRYLIAVALADLGHIYSVYCALGDKVFWDLNQWNQMTYSNVGVSVFLHINRLMTVAGLFGRLGAGGNAAKKNK</sequence>
<evidence type="ECO:0000259" key="2">
    <source>
        <dbReference type="Pfam" id="PF24803"/>
    </source>
</evidence>
<dbReference type="AlphaFoldDB" id="A0A0D2K2A4"/>
<dbReference type="RefSeq" id="XP_016631302.1">
    <property type="nucleotide sequence ID" value="XM_016777792.1"/>
</dbReference>
<dbReference type="OrthoDB" id="2937326at2759"/>
<evidence type="ECO:0000313" key="3">
    <source>
        <dbReference type="EMBL" id="KIX97179.1"/>
    </source>
</evidence>
<dbReference type="PANTHER" id="PTHR37019:SF2">
    <property type="entry name" value="EXPERA DOMAIN-CONTAINING PROTEIN"/>
    <property type="match status" value="1"/>
</dbReference>
<feature type="transmembrane region" description="Helical" evidence="1">
    <location>
        <begin position="88"/>
        <end position="107"/>
    </location>
</feature>
<feature type="transmembrane region" description="Helical" evidence="1">
    <location>
        <begin position="58"/>
        <end position="76"/>
    </location>
</feature>
<dbReference type="Proteomes" id="UP000053411">
    <property type="component" value="Unassembled WGS sequence"/>
</dbReference>
<gene>
    <name evidence="3" type="ORF">Z520_07293</name>
</gene>
<evidence type="ECO:0000313" key="4">
    <source>
        <dbReference type="Proteomes" id="UP000053411"/>
    </source>
</evidence>
<feature type="transmembrane region" description="Helical" evidence="1">
    <location>
        <begin position="127"/>
        <end position="149"/>
    </location>
</feature>